<feature type="domain" description="SGNH hydrolase-type esterase" evidence="1">
    <location>
        <begin position="52"/>
        <end position="292"/>
    </location>
</feature>
<dbReference type="CDD" id="cd01823">
    <property type="entry name" value="SEST_like"/>
    <property type="match status" value="1"/>
</dbReference>
<dbReference type="InterPro" id="IPR036514">
    <property type="entry name" value="SGNH_hydro_sf"/>
</dbReference>
<dbReference type="Pfam" id="PF13472">
    <property type="entry name" value="Lipase_GDSL_2"/>
    <property type="match status" value="1"/>
</dbReference>
<dbReference type="Proteomes" id="UP001501116">
    <property type="component" value="Unassembled WGS sequence"/>
</dbReference>
<comment type="caution">
    <text evidence="2">The sequence shown here is derived from an EMBL/GenBank/DDBJ whole genome shotgun (WGS) entry which is preliminary data.</text>
</comment>
<dbReference type="GO" id="GO:0016787">
    <property type="term" value="F:hydrolase activity"/>
    <property type="evidence" value="ECO:0007669"/>
    <property type="project" value="UniProtKB-KW"/>
</dbReference>
<dbReference type="Gene3D" id="3.40.50.1110">
    <property type="entry name" value="SGNH hydrolase"/>
    <property type="match status" value="1"/>
</dbReference>
<organism evidence="2 3">
    <name type="scientific">Amycolatopsis minnesotensis</name>
    <dbReference type="NCBI Taxonomy" id="337894"/>
    <lineage>
        <taxon>Bacteria</taxon>
        <taxon>Bacillati</taxon>
        <taxon>Actinomycetota</taxon>
        <taxon>Actinomycetes</taxon>
        <taxon>Pseudonocardiales</taxon>
        <taxon>Pseudonocardiaceae</taxon>
        <taxon>Amycolatopsis</taxon>
    </lineage>
</organism>
<protein>
    <submittedName>
        <fullName evidence="2">SGNH/GDSL hydrolase family protein</fullName>
    </submittedName>
</protein>
<reference evidence="2 3" key="1">
    <citation type="journal article" date="2019" name="Int. J. Syst. Evol. Microbiol.">
        <title>The Global Catalogue of Microorganisms (GCM) 10K type strain sequencing project: providing services to taxonomists for standard genome sequencing and annotation.</title>
        <authorList>
            <consortium name="The Broad Institute Genomics Platform"/>
            <consortium name="The Broad Institute Genome Sequencing Center for Infectious Disease"/>
            <person name="Wu L."/>
            <person name="Ma J."/>
        </authorList>
    </citation>
    <scope>NUCLEOTIDE SEQUENCE [LARGE SCALE GENOMIC DNA]</scope>
    <source>
        <strain evidence="2 3">JCM 14545</strain>
    </source>
</reference>
<keyword evidence="2" id="KW-0378">Hydrolase</keyword>
<dbReference type="InterPro" id="IPR013830">
    <property type="entry name" value="SGNH_hydro"/>
</dbReference>
<evidence type="ECO:0000313" key="2">
    <source>
        <dbReference type="EMBL" id="GAA1950104.1"/>
    </source>
</evidence>
<sequence>MTAMNEAQLETSDGVRMFSRRGLTIAAVAAVAALFTGTTSVAVAAERVRYVALGDSYTSGPFIPLMRLDPLGCARSTNNYPSLLSRKLKPASFTDVSCGGAATANMTTSQSVPLGTNPPQFAALRADTDLVTIGIGGNDFTLFGTLIDTCPKLRASDPAGNPCQRNFTVDGVDTMKVTAAKIRPRITAVLAGIHARSPRATVLAIGYPRIAPATGTCPDLPFAAGDYAWLSSIEEALNAAVSDAVADDGASSYVDIFTPSLGHDACAGGAAWINGKDLNILAAANYHPFRAGMEGVANVTYRALAAARR</sequence>
<evidence type="ECO:0000313" key="3">
    <source>
        <dbReference type="Proteomes" id="UP001501116"/>
    </source>
</evidence>
<name>A0ABN2QDC6_9PSEU</name>
<gene>
    <name evidence="2" type="ORF">GCM10009754_18400</name>
</gene>
<proteinExistence type="predicted"/>
<dbReference type="PANTHER" id="PTHR37981:SF1">
    <property type="entry name" value="SGNH HYDROLASE-TYPE ESTERASE DOMAIN-CONTAINING PROTEIN"/>
    <property type="match status" value="1"/>
</dbReference>
<dbReference type="SUPFAM" id="SSF52266">
    <property type="entry name" value="SGNH hydrolase"/>
    <property type="match status" value="1"/>
</dbReference>
<dbReference type="InterPro" id="IPR037460">
    <property type="entry name" value="SEST-like"/>
</dbReference>
<accession>A0ABN2QDC6</accession>
<dbReference type="PANTHER" id="PTHR37981">
    <property type="entry name" value="LIPASE 2"/>
    <property type="match status" value="1"/>
</dbReference>
<keyword evidence="3" id="KW-1185">Reference proteome</keyword>
<evidence type="ECO:0000259" key="1">
    <source>
        <dbReference type="Pfam" id="PF13472"/>
    </source>
</evidence>
<dbReference type="EMBL" id="BAAANN010000006">
    <property type="protein sequence ID" value="GAA1950104.1"/>
    <property type="molecule type" value="Genomic_DNA"/>
</dbReference>